<keyword evidence="3 10" id="KW-1133">Transmembrane helix</keyword>
<evidence type="ECO:0000256" key="10">
    <source>
        <dbReference type="SAM" id="Phobius"/>
    </source>
</evidence>
<evidence type="ECO:0000256" key="3">
    <source>
        <dbReference type="ARBA" id="ARBA00022989"/>
    </source>
</evidence>
<feature type="transmembrane region" description="Helical" evidence="10">
    <location>
        <begin position="20"/>
        <end position="39"/>
    </location>
</feature>
<dbReference type="InterPro" id="IPR001762">
    <property type="entry name" value="Disintegrin_dom"/>
</dbReference>
<feature type="compositionally biased region" description="Basic and acidic residues" evidence="9">
    <location>
        <begin position="1086"/>
        <end position="1101"/>
    </location>
</feature>
<dbReference type="Gene3D" id="3.40.390.10">
    <property type="entry name" value="Collagenase (Catalytic Domain)"/>
    <property type="match status" value="1"/>
</dbReference>
<dbReference type="PROSITE" id="PS00022">
    <property type="entry name" value="EGF_1"/>
    <property type="match status" value="1"/>
</dbReference>
<comment type="subcellular location">
    <subcellularLocation>
        <location evidence="1">Membrane</location>
        <topology evidence="1">Single-pass type I membrane protein</topology>
    </subcellularLocation>
</comment>
<feature type="transmembrane region" description="Helical" evidence="10">
    <location>
        <begin position="974"/>
        <end position="998"/>
    </location>
</feature>
<dbReference type="GO" id="GO:0007229">
    <property type="term" value="P:integrin-mediated signaling pathway"/>
    <property type="evidence" value="ECO:0007669"/>
    <property type="project" value="UniProtKB-KW"/>
</dbReference>
<feature type="binding site" evidence="8">
    <location>
        <position position="582"/>
    </location>
    <ligand>
        <name>Zn(2+)</name>
        <dbReference type="ChEBI" id="CHEBI:29105"/>
        <note>catalytic</note>
    </ligand>
</feature>
<feature type="transmembrane region" description="Helical" evidence="10">
    <location>
        <begin position="45"/>
        <end position="69"/>
    </location>
</feature>
<dbReference type="SUPFAM" id="SSF57552">
    <property type="entry name" value="Blood coagulation inhibitor (disintegrin)"/>
    <property type="match status" value="1"/>
</dbReference>
<feature type="compositionally biased region" description="Basic and acidic residues" evidence="9">
    <location>
        <begin position="1129"/>
        <end position="1148"/>
    </location>
</feature>
<feature type="binding site" evidence="8">
    <location>
        <position position="576"/>
    </location>
    <ligand>
        <name>Zn(2+)</name>
        <dbReference type="ChEBI" id="CHEBI:29105"/>
        <note>catalytic</note>
    </ligand>
</feature>
<evidence type="ECO:0000313" key="14">
    <source>
        <dbReference type="EMBL" id="CAE1175655.1"/>
    </source>
</evidence>
<dbReference type="OrthoDB" id="5951731at2759"/>
<proteinExistence type="predicted"/>
<evidence type="ECO:0000259" key="12">
    <source>
        <dbReference type="PROSITE" id="PS50214"/>
    </source>
</evidence>
<organism evidence="14 15">
    <name type="scientific">Acanthosepion pharaonis</name>
    <name type="common">Pharaoh cuttlefish</name>
    <name type="synonym">Sepia pharaonis</name>
    <dbReference type="NCBI Taxonomy" id="158019"/>
    <lineage>
        <taxon>Eukaryota</taxon>
        <taxon>Metazoa</taxon>
        <taxon>Spiralia</taxon>
        <taxon>Lophotrochozoa</taxon>
        <taxon>Mollusca</taxon>
        <taxon>Cephalopoda</taxon>
        <taxon>Coleoidea</taxon>
        <taxon>Decapodiformes</taxon>
        <taxon>Sepiida</taxon>
        <taxon>Sepiina</taxon>
        <taxon>Sepiidae</taxon>
        <taxon>Acanthosepion</taxon>
    </lineage>
</organism>
<feature type="compositionally biased region" description="Pro residues" evidence="9">
    <location>
        <begin position="1166"/>
        <end position="1176"/>
    </location>
</feature>
<feature type="domain" description="EGF-like" evidence="11">
    <location>
        <begin position="881"/>
        <end position="913"/>
    </location>
</feature>
<dbReference type="PROSITE" id="PS50215">
    <property type="entry name" value="ADAM_MEPRO"/>
    <property type="match status" value="1"/>
</dbReference>
<evidence type="ECO:0000256" key="5">
    <source>
        <dbReference type="ARBA" id="ARBA00023157"/>
    </source>
</evidence>
<dbReference type="InterPro" id="IPR006586">
    <property type="entry name" value="ADAM_Cys-rich"/>
</dbReference>
<dbReference type="PROSITE" id="PS00427">
    <property type="entry name" value="DISINTEGRIN_1"/>
    <property type="match status" value="1"/>
</dbReference>
<feature type="transmembrane region" description="Helical" evidence="10">
    <location>
        <begin position="76"/>
        <end position="99"/>
    </location>
</feature>
<gene>
    <name evidence="14" type="ORF">SPHA_13763</name>
</gene>
<evidence type="ECO:0000256" key="9">
    <source>
        <dbReference type="SAM" id="MobiDB-lite"/>
    </source>
</evidence>
<keyword evidence="4 10" id="KW-0472">Membrane</keyword>
<comment type="caution">
    <text evidence="14">The sequence shown here is derived from an EMBL/GenBank/DDBJ whole genome shotgun (WGS) entry which is preliminary data.</text>
</comment>
<dbReference type="SUPFAM" id="SSF55486">
    <property type="entry name" value="Metalloproteases ('zincins'), catalytic domain"/>
    <property type="match status" value="1"/>
</dbReference>
<dbReference type="InterPro" id="IPR036436">
    <property type="entry name" value="Disintegrin_dom_sf"/>
</dbReference>
<keyword evidence="15" id="KW-1185">Reference proteome</keyword>
<dbReference type="SMART" id="SM00608">
    <property type="entry name" value="ACR"/>
    <property type="match status" value="1"/>
</dbReference>
<keyword evidence="14" id="KW-0401">Integrin</keyword>
<dbReference type="PANTHER" id="PTHR11905">
    <property type="entry name" value="ADAM A DISINTEGRIN AND METALLOPROTEASE DOMAIN"/>
    <property type="match status" value="1"/>
</dbReference>
<feature type="binding site" evidence="8">
    <location>
        <position position="572"/>
    </location>
    <ligand>
        <name>Zn(2+)</name>
        <dbReference type="ChEBI" id="CHEBI:29105"/>
        <note>catalytic</note>
    </ligand>
</feature>
<keyword evidence="7" id="KW-0245">EGF-like domain</keyword>
<dbReference type="GO" id="GO:0004222">
    <property type="term" value="F:metalloendopeptidase activity"/>
    <property type="evidence" value="ECO:0007669"/>
    <property type="project" value="InterPro"/>
</dbReference>
<evidence type="ECO:0000256" key="4">
    <source>
        <dbReference type="ARBA" id="ARBA00023136"/>
    </source>
</evidence>
<dbReference type="InterPro" id="IPR034027">
    <property type="entry name" value="Reprolysin_adamalysin"/>
</dbReference>
<feature type="transmembrane region" description="Helical" evidence="10">
    <location>
        <begin position="105"/>
        <end position="128"/>
    </location>
</feature>
<evidence type="ECO:0000256" key="7">
    <source>
        <dbReference type="PROSITE-ProRule" id="PRU00076"/>
    </source>
</evidence>
<keyword evidence="8" id="KW-0862">Zinc</keyword>
<reference evidence="14" key="1">
    <citation type="submission" date="2021-01" db="EMBL/GenBank/DDBJ databases">
        <authorList>
            <person name="Li R."/>
            <person name="Bekaert M."/>
        </authorList>
    </citation>
    <scope>NUCLEOTIDE SEQUENCE</scope>
    <source>
        <strain evidence="14">Farmed</strain>
    </source>
</reference>
<dbReference type="PROSITE" id="PS50026">
    <property type="entry name" value="EGF_3"/>
    <property type="match status" value="1"/>
</dbReference>
<evidence type="ECO:0000256" key="1">
    <source>
        <dbReference type="ARBA" id="ARBA00004479"/>
    </source>
</evidence>
<protein>
    <submittedName>
        <fullName evidence="14">Zinc metalloproteinase/disintegrin</fullName>
    </submittedName>
</protein>
<feature type="transmembrane region" description="Helical" evidence="10">
    <location>
        <begin position="172"/>
        <end position="194"/>
    </location>
</feature>
<keyword evidence="8" id="KW-0479">Metal-binding</keyword>
<dbReference type="GO" id="GO:0006508">
    <property type="term" value="P:proteolysis"/>
    <property type="evidence" value="ECO:0007669"/>
    <property type="project" value="InterPro"/>
</dbReference>
<feature type="compositionally biased region" description="Basic and acidic residues" evidence="9">
    <location>
        <begin position="1352"/>
        <end position="1367"/>
    </location>
</feature>
<name>A0A812BAE3_ACAPH</name>
<dbReference type="InterPro" id="IPR000742">
    <property type="entry name" value="EGF"/>
</dbReference>
<dbReference type="GO" id="GO:0046872">
    <property type="term" value="F:metal ion binding"/>
    <property type="evidence" value="ECO:0007669"/>
    <property type="project" value="UniProtKB-KW"/>
</dbReference>
<dbReference type="PROSITE" id="PS01186">
    <property type="entry name" value="EGF_2"/>
    <property type="match status" value="1"/>
</dbReference>
<dbReference type="GO" id="GO:0016020">
    <property type="term" value="C:membrane"/>
    <property type="evidence" value="ECO:0007669"/>
    <property type="project" value="UniProtKB-SubCell"/>
</dbReference>
<keyword evidence="5 7" id="KW-1015">Disulfide bond</keyword>
<comment type="caution">
    <text evidence="7">Lacks conserved residue(s) required for the propagation of feature annotation.</text>
</comment>
<evidence type="ECO:0000256" key="8">
    <source>
        <dbReference type="PROSITE-ProRule" id="PRU00276"/>
    </source>
</evidence>
<dbReference type="PANTHER" id="PTHR11905:SF237">
    <property type="entry name" value="MIND-MELD, ISOFORM J"/>
    <property type="match status" value="1"/>
</dbReference>
<feature type="transmembrane region" description="Helical" evidence="10">
    <location>
        <begin position="206"/>
        <end position="225"/>
    </location>
</feature>
<feature type="transmembrane region" description="Helical" evidence="10">
    <location>
        <begin position="140"/>
        <end position="160"/>
    </location>
</feature>
<accession>A0A812BAE3</accession>
<dbReference type="InterPro" id="IPR002870">
    <property type="entry name" value="Peptidase_M12B_N"/>
</dbReference>
<dbReference type="PROSITE" id="PS50214">
    <property type="entry name" value="DISINTEGRIN_2"/>
    <property type="match status" value="1"/>
</dbReference>
<evidence type="ECO:0000259" key="11">
    <source>
        <dbReference type="PROSITE" id="PS50026"/>
    </source>
</evidence>
<feature type="disulfide bond" evidence="6">
    <location>
        <begin position="702"/>
        <end position="722"/>
    </location>
</feature>
<dbReference type="InterPro" id="IPR001590">
    <property type="entry name" value="Peptidase_M12B"/>
</dbReference>
<dbReference type="Proteomes" id="UP000597762">
    <property type="component" value="Unassembled WGS sequence"/>
</dbReference>
<dbReference type="Pfam" id="PF08516">
    <property type="entry name" value="ADAM_CR"/>
    <property type="match status" value="1"/>
</dbReference>
<dbReference type="Pfam" id="PF01562">
    <property type="entry name" value="Pep_M12B_propep"/>
    <property type="match status" value="1"/>
</dbReference>
<feature type="disulfide bond" evidence="7">
    <location>
        <begin position="903"/>
        <end position="912"/>
    </location>
</feature>
<evidence type="ECO:0000256" key="6">
    <source>
        <dbReference type="PROSITE-ProRule" id="PRU00068"/>
    </source>
</evidence>
<dbReference type="EMBL" id="CAHIKZ030000462">
    <property type="protein sequence ID" value="CAE1175655.1"/>
    <property type="molecule type" value="Genomic_DNA"/>
</dbReference>
<dbReference type="Pfam" id="PF23106">
    <property type="entry name" value="EGF_Teneurin"/>
    <property type="match status" value="1"/>
</dbReference>
<dbReference type="InterPro" id="IPR018358">
    <property type="entry name" value="Disintegrin_CS"/>
</dbReference>
<dbReference type="Pfam" id="PF00200">
    <property type="entry name" value="Disintegrin"/>
    <property type="match status" value="1"/>
</dbReference>
<dbReference type="Gene3D" id="4.10.70.10">
    <property type="entry name" value="Disintegrin domain"/>
    <property type="match status" value="1"/>
</dbReference>
<feature type="region of interest" description="Disordered" evidence="9">
    <location>
        <begin position="1051"/>
        <end position="1185"/>
    </location>
</feature>
<evidence type="ECO:0000256" key="2">
    <source>
        <dbReference type="ARBA" id="ARBA00022692"/>
    </source>
</evidence>
<sequence length="1561" mass="174574">MQINYKLLSSFSINGSQLYFALLSVSFFIIVTFSFLSLFQSPLFFPLFLSLSFSSCYSFSFSLLPLFLVFFFSSCFLLLSILLVGGPLFAFFVCSIPLFLYWELPLFLCSLPLFFFLSWELLLFFYLFVTNLSFLEVSTLIPSHCSLATLSYFLSFGNYYSSLSVTYLPTSLSFLEVATLLSFFFLSVVAALHSSPPYSPHLHNDLFSDFMPSAIFVMFFFESSLPCSCGLTQEMNEYLQQFEFNRMILSSIPKPYQIVYPQQLRHNTIVGINTRQHRIRHHGTFEHHRCVTIQLELFGKKYKIRLDLNKALLSKGIMIKQYLNKHQQIIHKVVEHCYYHGKVKRDEWSSVAVSTCKGIRGVIQLHNETYVIHPLHGGDEGLNHPHVVFKATHSDEERCGNSHSYWKPFNILHPAEFARRAKYLRTLKITRGNNYVYTKLALVFDTSVYQNLNLSQSDMILYALGTANILDVYYKELYIHISLVYTELWNPVDQIKVSSVVRETLKNFLEFKKKHLPAEIQDVMVHLVTSKILENHVVGMAIPDSLCTDRSIGISRSASPFEPQQAASVLAHMIGHNLGMKHDEQGGCTCEDQFGCLMSTKVLRSTGLHSRLFSDCSRKDLDTALTMDLDFCLSQTDEIPFQQTCGNKKVERGEECDCGTLEDCALTDPCCDPKTCMLYPWASCKEGQCCFNCTVQPSNYVCRANTTECDVPEYCDGETGQCPADNSVRDGEPCANNSGYCYSGYCPTTSQQCQAIWGEEATGGDYRCFDQFNPTGNFNGHCGRDNVTGRFAKCQPENVQCGLLHCAGGEKRPLHEAKMAFSKTTVFSNNMEFECKIMHGPTAMDLPNRGLVQDGTKCGDERICLHKQCTSFMELKRPPCPGDENNIPCSGNGICTTFSTCFCNEGWTGELCDKVANKTTILPRKTTTNKPISTFKTTVTPDPAFQPSLTTTASTVTGSLQAIVKAESNEVNTMWLIIILVSVVGGLIFFLAITMFCYRRRTPQKLHPNNKMGFMSNHDGKKTDLSGNSLGPKQSRLITFGSLPSYRAEKLFGRKKPKKRTSSEEESDIGELPPPPIIIMSPDSAKPPERGILKNPRRMDSRNPPTDYSSYVKATGYTCPEEEEEEECREVREIMREGNHPNNRREPLNPDPSSRLLDLANFRLNLPPPPSEPPDSSPLSPFSHWQVHEPNRYKTSSVNSSRGSPRSKIIRIKNIDDLMREIDRQTIDLSPSPETPHLPLISPVNSVISSENSSGSHCQNHDGTCRMNGSRLKDTSKGFTEQSIQVDSECECSLLKDSASNESEFCDILPMSPTKINSILHYTHSVPVADGDFVSTCGTVNSRGFDKSSGYESERDAERSSIDDGPRSRSRSHSRSQSGSPPCYSSVIRTGPNQIRLVPANQKPVDDTRLGGGGSGDEQQLQKLLDGLPRIDAGTFERSPVCTGCNITGFVPGSTVPSPRPLGKKCDETCGPCIDRSLEEISQTFGESSKLTPPNIKLKPKLSASLSFNNRRPVSLGVMQRTLQATANYQQAVERSREALNAADSGYMRPYGTVDDRNGCL</sequence>
<dbReference type="InterPro" id="IPR024079">
    <property type="entry name" value="MetalloPept_cat_dom_sf"/>
</dbReference>
<dbReference type="CDD" id="cd04269">
    <property type="entry name" value="ZnMc_adamalysin_II_like"/>
    <property type="match status" value="1"/>
</dbReference>
<feature type="domain" description="Disintegrin" evidence="12">
    <location>
        <begin position="642"/>
        <end position="730"/>
    </location>
</feature>
<feature type="region of interest" description="Disordered" evidence="9">
    <location>
        <begin position="1249"/>
        <end position="1269"/>
    </location>
</feature>
<dbReference type="FunFam" id="4.10.70.10:FF:000001">
    <property type="entry name" value="Disintegrin and metalloproteinase domain-containing protein 22"/>
    <property type="match status" value="1"/>
</dbReference>
<dbReference type="Pfam" id="PF01421">
    <property type="entry name" value="Reprolysin"/>
    <property type="match status" value="1"/>
</dbReference>
<dbReference type="SMART" id="SM00050">
    <property type="entry name" value="DISIN"/>
    <property type="match status" value="1"/>
</dbReference>
<feature type="domain" description="Peptidase M12B" evidence="13">
    <location>
        <begin position="436"/>
        <end position="637"/>
    </location>
</feature>
<evidence type="ECO:0000259" key="13">
    <source>
        <dbReference type="PROSITE" id="PS50215"/>
    </source>
</evidence>
<evidence type="ECO:0000313" key="15">
    <source>
        <dbReference type="Proteomes" id="UP000597762"/>
    </source>
</evidence>
<keyword evidence="2 10" id="KW-0812">Transmembrane</keyword>
<feature type="region of interest" description="Disordered" evidence="9">
    <location>
        <begin position="1344"/>
        <end position="1420"/>
    </location>
</feature>